<evidence type="ECO:0008006" key="3">
    <source>
        <dbReference type="Google" id="ProtNLM"/>
    </source>
</evidence>
<sequence length="120" mass="13907">MFRIVELELDKYMAIVYSCSYDSPLSYLLDIEKQIRELGIGDGYILFDTLLSKGNISTRFFETKFEDGKFVKSSFQNIEITKKSEIRKKASEFYRESGINLNNSLLTEVQKRIINKGLAL</sequence>
<comment type="caution">
    <text evidence="1">The sequence shown here is derived from an EMBL/GenBank/DDBJ whole genome shotgun (WGS) entry which is preliminary data.</text>
</comment>
<dbReference type="AlphaFoldDB" id="A0A6I1TWM6"/>
<organism evidence="1 2">
    <name type="scientific">Streptococcus mitis</name>
    <dbReference type="NCBI Taxonomy" id="28037"/>
    <lineage>
        <taxon>Bacteria</taxon>
        <taxon>Bacillati</taxon>
        <taxon>Bacillota</taxon>
        <taxon>Bacilli</taxon>
        <taxon>Lactobacillales</taxon>
        <taxon>Streptococcaceae</taxon>
        <taxon>Streptococcus</taxon>
        <taxon>Streptococcus mitis group</taxon>
    </lineage>
</organism>
<dbReference type="RefSeq" id="WP_000488499.1">
    <property type="nucleotide sequence ID" value="NZ_WIJP01000013.1"/>
</dbReference>
<dbReference type="InterPro" id="IPR031834">
    <property type="entry name" value="RnlB/LsoB_antitoxin"/>
</dbReference>
<reference evidence="1 2" key="1">
    <citation type="submission" date="2019-10" db="EMBL/GenBank/DDBJ databases">
        <title>Streptococcus mitis of the oral and urogenital tracts.</title>
        <authorList>
            <person name="Price T."/>
            <person name="Mores C.R."/>
            <person name="Putonti C."/>
            <person name="Wolfe A.J."/>
        </authorList>
    </citation>
    <scope>NUCLEOTIDE SEQUENCE [LARGE SCALE GENOMIC DNA]</scope>
    <source>
        <strain evidence="1 2">SM10</strain>
    </source>
</reference>
<dbReference type="Pfam" id="PF15933">
    <property type="entry name" value="RnlB_antitoxin"/>
    <property type="match status" value="1"/>
</dbReference>
<dbReference type="EMBL" id="WIJP01000013">
    <property type="protein sequence ID" value="MQQ30357.1"/>
    <property type="molecule type" value="Genomic_DNA"/>
</dbReference>
<name>A0A6I1TWM6_STRMT</name>
<gene>
    <name evidence="1" type="ORF">GEZ84_08335</name>
</gene>
<accession>A0A6I1TWM6</accession>
<evidence type="ECO:0000313" key="2">
    <source>
        <dbReference type="Proteomes" id="UP000438885"/>
    </source>
</evidence>
<evidence type="ECO:0000313" key="1">
    <source>
        <dbReference type="EMBL" id="MQQ30357.1"/>
    </source>
</evidence>
<dbReference type="Proteomes" id="UP000438885">
    <property type="component" value="Unassembled WGS sequence"/>
</dbReference>
<proteinExistence type="predicted"/>
<protein>
    <recommendedName>
        <fullName evidence="3">Antitoxin to toxin RNase LS or RnlA</fullName>
    </recommendedName>
</protein>